<gene>
    <name evidence="8" type="ORF">HG543_30055</name>
</gene>
<evidence type="ECO:0000256" key="3">
    <source>
        <dbReference type="ARBA" id="ARBA00022801"/>
    </source>
</evidence>
<dbReference type="InterPro" id="IPR038765">
    <property type="entry name" value="Papain-like_cys_pep_sf"/>
</dbReference>
<feature type="domain" description="Peptidoglycan binding-like" evidence="7">
    <location>
        <begin position="26"/>
        <end position="82"/>
    </location>
</feature>
<dbReference type="Pfam" id="PF01471">
    <property type="entry name" value="PG_binding_1"/>
    <property type="match status" value="1"/>
</dbReference>
<keyword evidence="3" id="KW-0378">Hydrolase</keyword>
<dbReference type="InterPro" id="IPR036366">
    <property type="entry name" value="PGBDSf"/>
</dbReference>
<keyword evidence="2" id="KW-0645">Protease</keyword>
<dbReference type="SUPFAM" id="SSF47090">
    <property type="entry name" value="PGBD-like"/>
    <property type="match status" value="1"/>
</dbReference>
<dbReference type="Proteomes" id="UP000518300">
    <property type="component" value="Unassembled WGS sequence"/>
</dbReference>
<evidence type="ECO:0000259" key="7">
    <source>
        <dbReference type="Pfam" id="PF01471"/>
    </source>
</evidence>
<dbReference type="InterPro" id="IPR000064">
    <property type="entry name" value="NLP_P60_dom"/>
</dbReference>
<dbReference type="GO" id="GO:0008234">
    <property type="term" value="F:cysteine-type peptidase activity"/>
    <property type="evidence" value="ECO:0007669"/>
    <property type="project" value="UniProtKB-KW"/>
</dbReference>
<dbReference type="RefSeq" id="WP_169348336.1">
    <property type="nucleotide sequence ID" value="NZ_JABBJJ010000167.1"/>
</dbReference>
<evidence type="ECO:0000256" key="1">
    <source>
        <dbReference type="ARBA" id="ARBA00007074"/>
    </source>
</evidence>
<dbReference type="Pfam" id="PF00877">
    <property type="entry name" value="NLPC_P60"/>
    <property type="match status" value="1"/>
</dbReference>
<feature type="region of interest" description="Disordered" evidence="5">
    <location>
        <begin position="1"/>
        <end position="24"/>
    </location>
</feature>
<reference evidence="8 9" key="1">
    <citation type="submission" date="2020-04" db="EMBL/GenBank/DDBJ databases">
        <title>Draft genome of Pyxidicoccus fallax type strain.</title>
        <authorList>
            <person name="Whitworth D.E."/>
        </authorList>
    </citation>
    <scope>NUCLEOTIDE SEQUENCE [LARGE SCALE GENOMIC DNA]</scope>
    <source>
        <strain evidence="8 9">DSM 14698</strain>
    </source>
</reference>
<dbReference type="GO" id="GO:0006508">
    <property type="term" value="P:proteolysis"/>
    <property type="evidence" value="ECO:0007669"/>
    <property type="project" value="UniProtKB-KW"/>
</dbReference>
<dbReference type="InterPro" id="IPR036365">
    <property type="entry name" value="PGBD-like_sf"/>
</dbReference>
<sequence length="284" mass="30391">MPEQETYIPAPSRPSRADPTLQQGATGEAVRELQMLLSRAGYDPGAADGVFGVMTKTAVMNFQRARGLTVDGIVGPVTWAALRGASAPEPVPVGGLRSKIVEEARWGLSNAGGIHYKQLRPMDGIHQRRKLPLDTDCSGFVTLCYKWAGASDPNGLGYNGQGYTGTLLGHLTRVPRSQARPGDLVLWARNGRGEHVSLVLEPGSDPLLVSHGEESGPYTVRFSVSHRYHAGADVYWLRLPSVDGAVREGAPEAPRAPPPRVSGESDAPSEVGLSREAEPPPVRH</sequence>
<dbReference type="Gene3D" id="3.90.1720.10">
    <property type="entry name" value="endopeptidase domain like (from Nostoc punctiforme)"/>
    <property type="match status" value="1"/>
</dbReference>
<evidence type="ECO:0000256" key="4">
    <source>
        <dbReference type="ARBA" id="ARBA00022807"/>
    </source>
</evidence>
<evidence type="ECO:0000256" key="5">
    <source>
        <dbReference type="SAM" id="MobiDB-lite"/>
    </source>
</evidence>
<dbReference type="InterPro" id="IPR002477">
    <property type="entry name" value="Peptidoglycan-bd-like"/>
</dbReference>
<evidence type="ECO:0000313" key="9">
    <source>
        <dbReference type="Proteomes" id="UP000518300"/>
    </source>
</evidence>
<evidence type="ECO:0000313" key="8">
    <source>
        <dbReference type="EMBL" id="NMO19078.1"/>
    </source>
</evidence>
<feature type="domain" description="NlpC/P60" evidence="6">
    <location>
        <begin position="134"/>
        <end position="201"/>
    </location>
</feature>
<keyword evidence="4" id="KW-0788">Thiol protease</keyword>
<accession>A0A848LMP6</accession>
<evidence type="ECO:0000259" key="6">
    <source>
        <dbReference type="Pfam" id="PF00877"/>
    </source>
</evidence>
<proteinExistence type="inferred from homology"/>
<evidence type="ECO:0000256" key="2">
    <source>
        <dbReference type="ARBA" id="ARBA00022670"/>
    </source>
</evidence>
<comment type="caution">
    <text evidence="8">The sequence shown here is derived from an EMBL/GenBank/DDBJ whole genome shotgun (WGS) entry which is preliminary data.</text>
</comment>
<organism evidence="8 9">
    <name type="scientific">Pyxidicoccus fallax</name>
    <dbReference type="NCBI Taxonomy" id="394095"/>
    <lineage>
        <taxon>Bacteria</taxon>
        <taxon>Pseudomonadati</taxon>
        <taxon>Myxococcota</taxon>
        <taxon>Myxococcia</taxon>
        <taxon>Myxococcales</taxon>
        <taxon>Cystobacterineae</taxon>
        <taxon>Myxococcaceae</taxon>
        <taxon>Pyxidicoccus</taxon>
    </lineage>
</organism>
<protein>
    <submittedName>
        <fullName evidence="8">Uncharacterized protein</fullName>
    </submittedName>
</protein>
<comment type="similarity">
    <text evidence="1">Belongs to the peptidase C40 family.</text>
</comment>
<keyword evidence="9" id="KW-1185">Reference proteome</keyword>
<feature type="region of interest" description="Disordered" evidence="5">
    <location>
        <begin position="247"/>
        <end position="284"/>
    </location>
</feature>
<dbReference type="EMBL" id="JABBJJ010000167">
    <property type="protein sequence ID" value="NMO19078.1"/>
    <property type="molecule type" value="Genomic_DNA"/>
</dbReference>
<dbReference type="AlphaFoldDB" id="A0A848LMP6"/>
<name>A0A848LMP6_9BACT</name>
<dbReference type="SUPFAM" id="SSF54001">
    <property type="entry name" value="Cysteine proteinases"/>
    <property type="match status" value="1"/>
</dbReference>
<dbReference type="Gene3D" id="1.10.101.10">
    <property type="entry name" value="PGBD-like superfamily/PGBD"/>
    <property type="match status" value="1"/>
</dbReference>